<proteinExistence type="predicted"/>
<dbReference type="SUPFAM" id="SSF81383">
    <property type="entry name" value="F-box domain"/>
    <property type="match status" value="1"/>
</dbReference>
<dbReference type="PANTHER" id="PTHR31672:SF13">
    <property type="entry name" value="F-BOX PROTEIN CPR30-LIKE"/>
    <property type="match status" value="1"/>
</dbReference>
<dbReference type="InterPro" id="IPR001810">
    <property type="entry name" value="F-box_dom"/>
</dbReference>
<protein>
    <submittedName>
        <fullName evidence="3">Uncharacterized protein</fullName>
    </submittedName>
</protein>
<feature type="non-terminal residue" evidence="3">
    <location>
        <position position="1"/>
    </location>
</feature>
<organism evidence="3 4">
    <name type="scientific">Eutrema salsugineum</name>
    <name type="common">Saltwater cress</name>
    <name type="synonym">Sisymbrium salsugineum</name>
    <dbReference type="NCBI Taxonomy" id="72664"/>
    <lineage>
        <taxon>Eukaryota</taxon>
        <taxon>Viridiplantae</taxon>
        <taxon>Streptophyta</taxon>
        <taxon>Embryophyta</taxon>
        <taxon>Tracheophyta</taxon>
        <taxon>Spermatophyta</taxon>
        <taxon>Magnoliopsida</taxon>
        <taxon>eudicotyledons</taxon>
        <taxon>Gunneridae</taxon>
        <taxon>Pentapetalae</taxon>
        <taxon>rosids</taxon>
        <taxon>malvids</taxon>
        <taxon>Brassicales</taxon>
        <taxon>Brassicaceae</taxon>
        <taxon>Eutremeae</taxon>
        <taxon>Eutrema</taxon>
    </lineage>
</organism>
<evidence type="ECO:0000259" key="2">
    <source>
        <dbReference type="Pfam" id="PF07734"/>
    </source>
</evidence>
<dbReference type="Pfam" id="PF00646">
    <property type="entry name" value="F-box"/>
    <property type="match status" value="1"/>
</dbReference>
<dbReference type="NCBIfam" id="TIGR01640">
    <property type="entry name" value="F_box_assoc_1"/>
    <property type="match status" value="1"/>
</dbReference>
<dbReference type="OMA" id="RGINNEY"/>
<feature type="domain" description="F-box associated beta-propeller type 1" evidence="2">
    <location>
        <begin position="45"/>
        <end position="197"/>
    </location>
</feature>
<evidence type="ECO:0000313" key="3">
    <source>
        <dbReference type="EMBL" id="ESQ47534.1"/>
    </source>
</evidence>
<dbReference type="Gramene" id="ESQ47534">
    <property type="protein sequence ID" value="ESQ47534"/>
    <property type="gene ID" value="EUTSA_v10022140mg"/>
</dbReference>
<dbReference type="InterPro" id="IPR036047">
    <property type="entry name" value="F-box-like_dom_sf"/>
</dbReference>
<dbReference type="Proteomes" id="UP000030689">
    <property type="component" value="Unassembled WGS sequence"/>
</dbReference>
<name>V4LUQ1_EUTSA</name>
<keyword evidence="4" id="KW-1185">Reference proteome</keyword>
<dbReference type="EMBL" id="KI517408">
    <property type="protein sequence ID" value="ESQ47534.1"/>
    <property type="molecule type" value="Genomic_DNA"/>
</dbReference>
<gene>
    <name evidence="3" type="ORF">EUTSA_v10022140mg</name>
</gene>
<sequence length="200" mass="22798">EILSRLRAKSVARLRSTSKQWNALLKSGSFAKIHSDKAPNEESLVISLIDSRVCLVRIDFRAIHGNKVAPSVKVAPQLYLKDPLFSSSQVDIRNVFHCDGLLLCTTEDNRLVVWNPCLGETTWVKPRDCYKESDYYALGYDSKSSCKQYKILRVDQDIPIKNEYEIYDFTSNSWRVLGVATDWFLALYRCGISLRGILIG</sequence>
<feature type="domain" description="F-box" evidence="1">
    <location>
        <begin position="1"/>
        <end position="29"/>
    </location>
</feature>
<reference evidence="3 4" key="1">
    <citation type="journal article" date="2013" name="Front. Plant Sci.">
        <title>The Reference Genome of the Halophytic Plant Eutrema salsugineum.</title>
        <authorList>
            <person name="Yang R."/>
            <person name="Jarvis D.E."/>
            <person name="Chen H."/>
            <person name="Beilstein M.A."/>
            <person name="Grimwood J."/>
            <person name="Jenkins J."/>
            <person name="Shu S."/>
            <person name="Prochnik S."/>
            <person name="Xin M."/>
            <person name="Ma C."/>
            <person name="Schmutz J."/>
            <person name="Wing R.A."/>
            <person name="Mitchell-Olds T."/>
            <person name="Schumaker K.S."/>
            <person name="Wang X."/>
        </authorList>
    </citation>
    <scope>NUCLEOTIDE SEQUENCE [LARGE SCALE GENOMIC DNA]</scope>
</reference>
<evidence type="ECO:0000259" key="1">
    <source>
        <dbReference type="Pfam" id="PF00646"/>
    </source>
</evidence>
<dbReference type="InterPro" id="IPR050796">
    <property type="entry name" value="SCF_F-box_component"/>
</dbReference>
<dbReference type="InterPro" id="IPR017451">
    <property type="entry name" value="F-box-assoc_interact_dom"/>
</dbReference>
<accession>V4LUQ1</accession>
<evidence type="ECO:0000313" key="4">
    <source>
        <dbReference type="Proteomes" id="UP000030689"/>
    </source>
</evidence>
<dbReference type="PANTHER" id="PTHR31672">
    <property type="entry name" value="BNACNNG10540D PROTEIN"/>
    <property type="match status" value="1"/>
</dbReference>
<dbReference type="Pfam" id="PF07734">
    <property type="entry name" value="FBA_1"/>
    <property type="match status" value="1"/>
</dbReference>
<dbReference type="KEGG" id="eus:EUTSA_v10022140mg"/>
<dbReference type="InterPro" id="IPR006527">
    <property type="entry name" value="F-box-assoc_dom_typ1"/>
</dbReference>
<dbReference type="AlphaFoldDB" id="V4LUQ1"/>